<feature type="site" description="Important for substrate specificity" evidence="4">
    <location>
        <position position="153"/>
    </location>
</feature>
<organism evidence="5 6">
    <name type="scientific">Zhongshania guokunii</name>
    <dbReference type="NCBI Taxonomy" id="641783"/>
    <lineage>
        <taxon>Bacteria</taxon>
        <taxon>Pseudomonadati</taxon>
        <taxon>Pseudomonadota</taxon>
        <taxon>Gammaproteobacteria</taxon>
        <taxon>Cellvibrionales</taxon>
        <taxon>Spongiibacteraceae</taxon>
        <taxon>Zhongshania</taxon>
    </lineage>
</organism>
<dbReference type="EMBL" id="JBFRYA010000004">
    <property type="protein sequence ID" value="MEX1668496.1"/>
    <property type="molecule type" value="Genomic_DNA"/>
</dbReference>
<comment type="catalytic activity">
    <reaction evidence="4">
        <text>dTTP + H2O = dTMP + diphosphate + H(+)</text>
        <dbReference type="Rhea" id="RHEA:28534"/>
        <dbReference type="ChEBI" id="CHEBI:15377"/>
        <dbReference type="ChEBI" id="CHEBI:15378"/>
        <dbReference type="ChEBI" id="CHEBI:33019"/>
        <dbReference type="ChEBI" id="CHEBI:37568"/>
        <dbReference type="ChEBI" id="CHEBI:63528"/>
        <dbReference type="EC" id="3.6.1.9"/>
    </reaction>
</comment>
<evidence type="ECO:0000256" key="2">
    <source>
        <dbReference type="ARBA" id="ARBA00022801"/>
    </source>
</evidence>
<dbReference type="CDD" id="cd00555">
    <property type="entry name" value="Maf"/>
    <property type="match status" value="1"/>
</dbReference>
<dbReference type="InterPro" id="IPR029001">
    <property type="entry name" value="ITPase-like_fam"/>
</dbReference>
<dbReference type="GO" id="GO:0016787">
    <property type="term" value="F:hydrolase activity"/>
    <property type="evidence" value="ECO:0007669"/>
    <property type="project" value="UniProtKB-KW"/>
</dbReference>
<comment type="similarity">
    <text evidence="4">Belongs to the Maf family. YhdE subfamily.</text>
</comment>
<keyword evidence="6" id="KW-1185">Reference proteome</keyword>
<comment type="caution">
    <text evidence="5">The sequence shown here is derived from an EMBL/GenBank/DDBJ whole genome shotgun (WGS) entry which is preliminary data.</text>
</comment>
<comment type="function">
    <text evidence="4">Nucleoside triphosphate pyrophosphatase that hydrolyzes dTTP and UTP. May have a dual role in cell division arrest and in preventing the incorporation of modified nucleotides into cellular nucleic acids.</text>
</comment>
<dbReference type="Pfam" id="PF02545">
    <property type="entry name" value="Maf"/>
    <property type="match status" value="1"/>
</dbReference>
<dbReference type="HAMAP" id="MF_00528">
    <property type="entry name" value="Maf"/>
    <property type="match status" value="1"/>
</dbReference>
<comment type="cofactor">
    <cofactor evidence="1 4">
        <name>a divalent metal cation</name>
        <dbReference type="ChEBI" id="CHEBI:60240"/>
    </cofactor>
</comment>
<dbReference type="PANTHER" id="PTHR43213">
    <property type="entry name" value="BIFUNCTIONAL DTTP/UTP PYROPHOSPHATASE/METHYLTRANSFERASE PROTEIN-RELATED"/>
    <property type="match status" value="1"/>
</dbReference>
<gene>
    <name evidence="5" type="ORF">AB4876_06205</name>
</gene>
<dbReference type="EC" id="3.6.1.9" evidence="4"/>
<dbReference type="PANTHER" id="PTHR43213:SF5">
    <property type="entry name" value="BIFUNCTIONAL DTTP_UTP PYROPHOSPHATASE_METHYLTRANSFERASE PROTEIN-RELATED"/>
    <property type="match status" value="1"/>
</dbReference>
<dbReference type="Gene3D" id="3.90.950.10">
    <property type="match status" value="1"/>
</dbReference>
<reference evidence="5 6" key="1">
    <citation type="journal article" date="2011" name="Int. J. Syst. Evol. Microbiol.">
        <title>Zhongshania antarctica gen. nov., sp. nov. and Zhongshania guokunii sp. nov., gammaproteobacteria respectively isolated from coastal attached (fast) ice and surface seawater of the Antarctic.</title>
        <authorList>
            <person name="Li H.J."/>
            <person name="Zhang X.Y."/>
            <person name="Chen C.X."/>
            <person name="Zhang Y.J."/>
            <person name="Gao Z.M."/>
            <person name="Yu Y."/>
            <person name="Chen X.L."/>
            <person name="Chen B."/>
            <person name="Zhang Y.Z."/>
        </authorList>
    </citation>
    <scope>NUCLEOTIDE SEQUENCE [LARGE SCALE GENOMIC DNA]</scope>
    <source>
        <strain evidence="5 6">ZS6-22T</strain>
    </source>
</reference>
<evidence type="ECO:0000313" key="5">
    <source>
        <dbReference type="EMBL" id="MEX1668496.1"/>
    </source>
</evidence>
<feature type="site" description="Important for substrate specificity" evidence="4">
    <location>
        <position position="71"/>
    </location>
</feature>
<accession>A0ABV3U3T1</accession>
<dbReference type="NCBIfam" id="TIGR00172">
    <property type="entry name" value="maf"/>
    <property type="match status" value="1"/>
</dbReference>
<dbReference type="RefSeq" id="WP_368380781.1">
    <property type="nucleotide sequence ID" value="NZ_JBFRYA010000004.1"/>
</dbReference>
<keyword evidence="3 4" id="KW-0546">Nucleotide metabolism</keyword>
<keyword evidence="2 4" id="KW-0378">Hydrolase</keyword>
<comment type="caution">
    <text evidence="4">Lacks conserved residue(s) required for the propagation of feature annotation.</text>
</comment>
<feature type="active site" description="Proton acceptor" evidence="4">
    <location>
        <position position="70"/>
    </location>
</feature>
<dbReference type="InterPro" id="IPR003697">
    <property type="entry name" value="Maf-like"/>
</dbReference>
<evidence type="ECO:0000313" key="6">
    <source>
        <dbReference type="Proteomes" id="UP001557485"/>
    </source>
</evidence>
<evidence type="ECO:0000256" key="3">
    <source>
        <dbReference type="ARBA" id="ARBA00023080"/>
    </source>
</evidence>
<evidence type="ECO:0000256" key="1">
    <source>
        <dbReference type="ARBA" id="ARBA00001968"/>
    </source>
</evidence>
<protein>
    <recommendedName>
        <fullName evidence="4">dTTP/UTP pyrophosphatase</fullName>
        <shortName evidence="4">dTTPase/UTPase</shortName>
        <ecNumber evidence="4">3.6.1.9</ecNumber>
    </recommendedName>
    <alternativeName>
        <fullName evidence="4">Nucleoside triphosphate pyrophosphatase</fullName>
    </alternativeName>
    <alternativeName>
        <fullName evidence="4">Nucleotide pyrophosphatase</fullName>
        <shortName evidence="4">Nucleotide PPase</shortName>
    </alternativeName>
</protein>
<feature type="site" description="Important for substrate specificity" evidence="4">
    <location>
        <position position="13"/>
    </location>
</feature>
<dbReference type="PIRSF" id="PIRSF006305">
    <property type="entry name" value="Maf"/>
    <property type="match status" value="1"/>
</dbReference>
<dbReference type="SUPFAM" id="SSF52972">
    <property type="entry name" value="ITPase-like"/>
    <property type="match status" value="1"/>
</dbReference>
<name>A0ABV3U3T1_9GAMM</name>
<sequence>MVEAVVLASKSPRRAELLQQIGLRFEVMAADIDETPAASEDAQQYVRRMATEKAMAVVALAPNRAVLAADTSVIVDGEILGKPENRRHAETMLNLLSGRSHQVMTAVALYADGQLRQALSVTEVNFAVLSSAQISAYLATGEADDKAGSYGIQGAAGYFVQHLAGSYSGVVGLPLYETAALLSEAGIGLE</sequence>
<dbReference type="Proteomes" id="UP001557485">
    <property type="component" value="Unassembled WGS sequence"/>
</dbReference>
<proteinExistence type="inferred from homology"/>
<keyword evidence="4" id="KW-0963">Cytoplasm</keyword>
<evidence type="ECO:0000256" key="4">
    <source>
        <dbReference type="HAMAP-Rule" id="MF_00528"/>
    </source>
</evidence>
<comment type="subcellular location">
    <subcellularLocation>
        <location evidence="4">Cytoplasm</location>
    </subcellularLocation>
</comment>
<comment type="catalytic activity">
    <reaction evidence="4">
        <text>UTP + H2O = UMP + diphosphate + H(+)</text>
        <dbReference type="Rhea" id="RHEA:29395"/>
        <dbReference type="ChEBI" id="CHEBI:15377"/>
        <dbReference type="ChEBI" id="CHEBI:15378"/>
        <dbReference type="ChEBI" id="CHEBI:33019"/>
        <dbReference type="ChEBI" id="CHEBI:46398"/>
        <dbReference type="ChEBI" id="CHEBI:57865"/>
        <dbReference type="EC" id="3.6.1.9"/>
    </reaction>
</comment>